<dbReference type="SMART" id="SM01130">
    <property type="entry name" value="DHDPS"/>
    <property type="match status" value="1"/>
</dbReference>
<dbReference type="InterPro" id="IPR013785">
    <property type="entry name" value="Aldolase_TIM"/>
</dbReference>
<dbReference type="InterPro" id="IPR002220">
    <property type="entry name" value="DapA-like"/>
</dbReference>
<gene>
    <name evidence="4" type="ORF">SCD90_08825</name>
</gene>
<dbReference type="EMBL" id="JAXAFJ010000004">
    <property type="protein sequence ID" value="MDX6806167.1"/>
    <property type="molecule type" value="Genomic_DNA"/>
</dbReference>
<dbReference type="RefSeq" id="WP_319844286.1">
    <property type="nucleotide sequence ID" value="NZ_JAXAFJ010000004.1"/>
</dbReference>
<comment type="caution">
    <text evidence="4">The sequence shown here is derived from an EMBL/GenBank/DDBJ whole genome shotgun (WGS) entry which is preliminary data.</text>
</comment>
<reference evidence="4 5" key="1">
    <citation type="submission" date="2023-11" db="EMBL/GenBank/DDBJ databases">
        <authorList>
            <person name="Bao R."/>
        </authorList>
    </citation>
    <scope>NUCLEOTIDE SEQUENCE [LARGE SCALE GENOMIC DNA]</scope>
    <source>
        <strain evidence="4 5">PJ23</strain>
    </source>
</reference>
<dbReference type="GO" id="GO:0047448">
    <property type="term" value="F:5-dehydro-4-deoxyglucarate dehydratase activity"/>
    <property type="evidence" value="ECO:0007669"/>
    <property type="project" value="UniProtKB-EC"/>
</dbReference>
<accession>A0ABU4RMW1</accession>
<sequence length="300" mass="32277">MAFSTIVPPLTPFRPDLEVDYAALQKGVDYVVRDCAADVVIAAGVEAQEYQFLTLDQRRELVRQTVAAVGGRTAVAVGISHPSFRIAIEFAQLAEQLGADSVQLLAPQKPTGGAPTTAELVRYFELIGRETSLPIILYLNAGPGADLTIPQTIELAKLDRVHFIKESSRDITRVSRLIHEIDLAGHARYFTTMQVLLTSLQLGGSGITLPPPAARIAREVIRAYEAGDLARAVELQGQFALFPARWMPSGLAAVMKAAANHLGIPAGEPYPPYAPVSGDALESLHRYLDTTALTKEAANA</sequence>
<dbReference type="PANTHER" id="PTHR12128:SF66">
    <property type="entry name" value="4-HYDROXY-2-OXOGLUTARATE ALDOLASE, MITOCHONDRIAL"/>
    <property type="match status" value="1"/>
</dbReference>
<name>A0ABU4RMW1_9HYPH</name>
<comment type="similarity">
    <text evidence="1 3">Belongs to the DapA family.</text>
</comment>
<dbReference type="EC" id="4.1.3.3" evidence="4"/>
<evidence type="ECO:0000256" key="2">
    <source>
        <dbReference type="ARBA" id="ARBA00023239"/>
    </source>
</evidence>
<dbReference type="PANTHER" id="PTHR12128">
    <property type="entry name" value="DIHYDRODIPICOLINATE SYNTHASE"/>
    <property type="match status" value="1"/>
</dbReference>
<dbReference type="Pfam" id="PF00701">
    <property type="entry name" value="DHDPS"/>
    <property type="match status" value="1"/>
</dbReference>
<dbReference type="GO" id="GO:0008840">
    <property type="term" value="F:4-hydroxy-tetrahydrodipicolinate synthase activity"/>
    <property type="evidence" value="ECO:0007669"/>
    <property type="project" value="UniProtKB-EC"/>
</dbReference>
<evidence type="ECO:0000256" key="3">
    <source>
        <dbReference type="PIRNR" id="PIRNR001365"/>
    </source>
</evidence>
<evidence type="ECO:0000256" key="1">
    <source>
        <dbReference type="ARBA" id="ARBA00007592"/>
    </source>
</evidence>
<dbReference type="EC" id="4.3.3.7" evidence="4"/>
<proteinExistence type="inferred from homology"/>
<keyword evidence="5" id="KW-1185">Reference proteome</keyword>
<dbReference type="GO" id="GO:0008747">
    <property type="term" value="F:N-acetylneuraminate lyase activity"/>
    <property type="evidence" value="ECO:0007669"/>
    <property type="project" value="UniProtKB-EC"/>
</dbReference>
<keyword evidence="2 3" id="KW-0456">Lyase</keyword>
<protein>
    <submittedName>
        <fullName evidence="4">Dihydrodipicolinate synthase family protein</fullName>
        <ecNumber evidence="4">4.1.3.3</ecNumber>
        <ecNumber evidence="4">4.2.1.41</ecNumber>
        <ecNumber evidence="4">4.3.3.7</ecNumber>
    </submittedName>
</protein>
<dbReference type="EC" id="4.2.1.41" evidence="4"/>
<evidence type="ECO:0000313" key="4">
    <source>
        <dbReference type="EMBL" id="MDX6806167.1"/>
    </source>
</evidence>
<dbReference type="Proteomes" id="UP001274321">
    <property type="component" value="Unassembled WGS sequence"/>
</dbReference>
<organism evidence="4 5">
    <name type="scientific">Terrihabitans rhizophilus</name>
    <dbReference type="NCBI Taxonomy" id="3092662"/>
    <lineage>
        <taxon>Bacteria</taxon>
        <taxon>Pseudomonadati</taxon>
        <taxon>Pseudomonadota</taxon>
        <taxon>Alphaproteobacteria</taxon>
        <taxon>Hyphomicrobiales</taxon>
        <taxon>Terrihabitans</taxon>
    </lineage>
</organism>
<dbReference type="SUPFAM" id="SSF51569">
    <property type="entry name" value="Aldolase"/>
    <property type="match status" value="1"/>
</dbReference>
<evidence type="ECO:0000313" key="5">
    <source>
        <dbReference type="Proteomes" id="UP001274321"/>
    </source>
</evidence>
<dbReference type="CDD" id="cd00408">
    <property type="entry name" value="DHDPS-like"/>
    <property type="match status" value="1"/>
</dbReference>
<dbReference type="Gene3D" id="3.20.20.70">
    <property type="entry name" value="Aldolase class I"/>
    <property type="match status" value="1"/>
</dbReference>
<dbReference type="PIRSF" id="PIRSF001365">
    <property type="entry name" value="DHDPS"/>
    <property type="match status" value="1"/>
</dbReference>